<dbReference type="InterPro" id="IPR010994">
    <property type="entry name" value="RuvA_2-like"/>
</dbReference>
<feature type="signal peptide" evidence="1">
    <location>
        <begin position="1"/>
        <end position="20"/>
    </location>
</feature>
<dbReference type="PANTHER" id="PTHR21180">
    <property type="entry name" value="ENDONUCLEASE/EXONUCLEASE/PHOSPHATASE FAMILY DOMAIN-CONTAINING PROTEIN 1"/>
    <property type="match status" value="1"/>
</dbReference>
<sequence>MSNPLSTLALAFALALPLAAAGPAPRQPQRPVNLNTATVTELMQLPRIGQKTAERIVAFRKEHGGFQRPEELMNVKGIGEKAFARLKPFLAATPRPASALR</sequence>
<reference evidence="3 4" key="1">
    <citation type="journal article" date="2023" name="Antonie Van Leeuwenhoek">
        <title>Mesoterricola silvestris gen. nov., sp. nov., Mesoterricola sediminis sp. nov., Geothrix oryzae sp. nov., Geothrix edaphica sp. nov., Geothrix rubra sp. nov., and Geothrix limicola sp. nov., six novel members of Acidobacteriota isolated from soils.</title>
        <authorList>
            <person name="Itoh H."/>
            <person name="Sugisawa Y."/>
            <person name="Mise K."/>
            <person name="Xu Z."/>
            <person name="Kuniyasu M."/>
            <person name="Ushijima N."/>
            <person name="Kawano K."/>
            <person name="Kobayashi E."/>
            <person name="Shiratori Y."/>
            <person name="Masuda Y."/>
            <person name="Senoo K."/>
        </authorList>
    </citation>
    <scope>NUCLEOTIDE SEQUENCE [LARGE SCALE GENOMIC DNA]</scope>
    <source>
        <strain evidence="3 4">Red803</strain>
    </source>
</reference>
<dbReference type="InterPro" id="IPR003583">
    <property type="entry name" value="Hlx-hairpin-Hlx_DNA-bd_motif"/>
</dbReference>
<dbReference type="NCBIfam" id="TIGR00426">
    <property type="entry name" value="competence protein ComEA helix-hairpin-helix repeat region"/>
    <property type="match status" value="1"/>
</dbReference>
<dbReference type="Gene3D" id="1.10.150.320">
    <property type="entry name" value="Photosystem II 12 kDa extrinsic protein"/>
    <property type="match status" value="1"/>
</dbReference>
<evidence type="ECO:0000256" key="1">
    <source>
        <dbReference type="SAM" id="SignalP"/>
    </source>
</evidence>
<keyword evidence="4" id="KW-1185">Reference proteome</keyword>
<proteinExistence type="predicted"/>
<gene>
    <name evidence="3" type="ORF">GETHPA_09460</name>
</gene>
<dbReference type="Pfam" id="PF12836">
    <property type="entry name" value="HHH_3"/>
    <property type="match status" value="1"/>
</dbReference>
<dbReference type="PANTHER" id="PTHR21180:SF32">
    <property type="entry name" value="ENDONUCLEASE_EXONUCLEASE_PHOSPHATASE FAMILY DOMAIN-CONTAINING PROTEIN 1"/>
    <property type="match status" value="1"/>
</dbReference>
<feature type="domain" description="Helix-hairpin-helix DNA-binding motif class 1" evidence="2">
    <location>
        <begin position="40"/>
        <end position="59"/>
    </location>
</feature>
<feature type="chain" id="PRO_5045277230" description="Helix-hairpin-helix DNA-binding motif class 1 domain-containing protein" evidence="1">
    <location>
        <begin position="21"/>
        <end position="101"/>
    </location>
</feature>
<evidence type="ECO:0000259" key="2">
    <source>
        <dbReference type="SMART" id="SM00278"/>
    </source>
</evidence>
<dbReference type="InterPro" id="IPR051675">
    <property type="entry name" value="Endo/Exo/Phosphatase_dom_1"/>
</dbReference>
<name>A0ABQ5Q400_9BACT</name>
<comment type="caution">
    <text evidence="3">The sequence shown here is derived from an EMBL/GenBank/DDBJ whole genome shotgun (WGS) entry which is preliminary data.</text>
</comment>
<protein>
    <recommendedName>
        <fullName evidence="2">Helix-hairpin-helix DNA-binding motif class 1 domain-containing protein</fullName>
    </recommendedName>
</protein>
<keyword evidence="1" id="KW-0732">Signal</keyword>
<dbReference type="SMART" id="SM00278">
    <property type="entry name" value="HhH1"/>
    <property type="match status" value="2"/>
</dbReference>
<evidence type="ECO:0000313" key="3">
    <source>
        <dbReference type="EMBL" id="GLH69413.1"/>
    </source>
</evidence>
<feature type="domain" description="Helix-hairpin-helix DNA-binding motif class 1" evidence="2">
    <location>
        <begin position="70"/>
        <end position="89"/>
    </location>
</feature>
<evidence type="ECO:0000313" key="4">
    <source>
        <dbReference type="Proteomes" id="UP001165089"/>
    </source>
</evidence>
<dbReference type="EMBL" id="BSDD01000002">
    <property type="protein sequence ID" value="GLH69413.1"/>
    <property type="molecule type" value="Genomic_DNA"/>
</dbReference>
<dbReference type="Proteomes" id="UP001165089">
    <property type="component" value="Unassembled WGS sequence"/>
</dbReference>
<accession>A0ABQ5Q400</accession>
<dbReference type="SUPFAM" id="SSF47781">
    <property type="entry name" value="RuvA domain 2-like"/>
    <property type="match status" value="1"/>
</dbReference>
<dbReference type="RefSeq" id="WP_285723433.1">
    <property type="nucleotide sequence ID" value="NZ_BSDD01000002.1"/>
</dbReference>
<organism evidence="3 4">
    <name type="scientific">Geothrix rubra</name>
    <dbReference type="NCBI Taxonomy" id="2927977"/>
    <lineage>
        <taxon>Bacteria</taxon>
        <taxon>Pseudomonadati</taxon>
        <taxon>Acidobacteriota</taxon>
        <taxon>Holophagae</taxon>
        <taxon>Holophagales</taxon>
        <taxon>Holophagaceae</taxon>
        <taxon>Geothrix</taxon>
    </lineage>
</organism>
<dbReference type="InterPro" id="IPR004509">
    <property type="entry name" value="Competence_ComEA_HhH"/>
</dbReference>